<keyword evidence="3" id="KW-1185">Reference proteome</keyword>
<protein>
    <submittedName>
        <fullName evidence="2">Uncharacterized protein</fullName>
    </submittedName>
</protein>
<organism evidence="2 3">
    <name type="scientific">Ceratopteris richardii</name>
    <name type="common">Triangle waterfern</name>
    <dbReference type="NCBI Taxonomy" id="49495"/>
    <lineage>
        <taxon>Eukaryota</taxon>
        <taxon>Viridiplantae</taxon>
        <taxon>Streptophyta</taxon>
        <taxon>Embryophyta</taxon>
        <taxon>Tracheophyta</taxon>
        <taxon>Polypodiopsida</taxon>
        <taxon>Polypodiidae</taxon>
        <taxon>Polypodiales</taxon>
        <taxon>Pteridineae</taxon>
        <taxon>Pteridaceae</taxon>
        <taxon>Parkerioideae</taxon>
        <taxon>Ceratopteris</taxon>
    </lineage>
</organism>
<dbReference type="EMBL" id="CM035443">
    <property type="protein sequence ID" value="KAH7278573.1"/>
    <property type="molecule type" value="Genomic_DNA"/>
</dbReference>
<evidence type="ECO:0000313" key="3">
    <source>
        <dbReference type="Proteomes" id="UP000825935"/>
    </source>
</evidence>
<proteinExistence type="predicted"/>
<dbReference type="Proteomes" id="UP000825935">
    <property type="component" value="Chromosome 38"/>
</dbReference>
<dbReference type="PANTHER" id="PTHR34285">
    <property type="entry name" value="OS08G0510800 PROTEIN"/>
    <property type="match status" value="1"/>
</dbReference>
<evidence type="ECO:0000313" key="2">
    <source>
        <dbReference type="EMBL" id="KAH7278572.1"/>
    </source>
</evidence>
<dbReference type="OrthoDB" id="1926966at2759"/>
<dbReference type="AlphaFoldDB" id="A0A8T2Q3R2"/>
<accession>A0A8T2Q3R2</accession>
<feature type="compositionally biased region" description="Polar residues" evidence="1">
    <location>
        <begin position="259"/>
        <end position="275"/>
    </location>
</feature>
<dbReference type="PANTHER" id="PTHR34285:SF3">
    <property type="entry name" value="OS08G0510800 PROTEIN"/>
    <property type="match status" value="1"/>
</dbReference>
<dbReference type="OMA" id="HADHETE"/>
<feature type="region of interest" description="Disordered" evidence="1">
    <location>
        <begin position="256"/>
        <end position="282"/>
    </location>
</feature>
<comment type="caution">
    <text evidence="2">The sequence shown here is derived from an EMBL/GenBank/DDBJ whole genome shotgun (WGS) entry which is preliminary data.</text>
</comment>
<sequence>MEASVTFRDEKCPLIRMKFPMTLAGFQLASGVALGDDQDLSVHVGTRSAACPSVKVSYQPNVLDSPISVRLKAGISPWGPPRAASLSVSAELRFSKTFTSPLFSVHVKPRLGDFNLRKMVRLATFGAQVDAFRVVQEGQNYGQRHIQIHTQSHNSSNTLSEPAHLLVASGEKDQPDVFNHREIPEGGTSDSHRLSNSIPHLTPIRLERGSLFTPIQPFNNLYDIVSEGADSVDNWGNDFVRIEKFDHYHRQDQEAEVILSNSNSEERTPNSNNPMEHQLRPESPLPTFRVGESEQVTPSALRALEASSVPWHLGADESKKGWILHAHSNLPLGSQTALKFKWGVNGLNDFSESLDRDFSSLRLPYLHLQKISLVVTDFAPDSHKQDVFAAGDQRLTMSQYDEIHELSPVASLCGSMKHQLELLHAENKVLRKAMEEMKARFESRRDDKFRKLAGNLLDMVAGESDGNALYDGKGGSRK</sequence>
<name>A0A8T2Q3R2_CERRI</name>
<dbReference type="EMBL" id="CM035443">
    <property type="protein sequence ID" value="KAH7278572.1"/>
    <property type="molecule type" value="Genomic_DNA"/>
</dbReference>
<reference evidence="2" key="1">
    <citation type="submission" date="2021-08" db="EMBL/GenBank/DDBJ databases">
        <title>WGS assembly of Ceratopteris richardii.</title>
        <authorList>
            <person name="Marchant D.B."/>
            <person name="Chen G."/>
            <person name="Jenkins J."/>
            <person name="Shu S."/>
            <person name="Leebens-Mack J."/>
            <person name="Grimwood J."/>
            <person name="Schmutz J."/>
            <person name="Soltis P."/>
            <person name="Soltis D."/>
            <person name="Chen Z.-H."/>
        </authorList>
    </citation>
    <scope>NUCLEOTIDE SEQUENCE</scope>
    <source>
        <strain evidence="2">Whitten #5841</strain>
        <tissue evidence="2">Leaf</tissue>
    </source>
</reference>
<gene>
    <name evidence="2" type="ORF">KP509_38G047100</name>
</gene>
<evidence type="ECO:0000256" key="1">
    <source>
        <dbReference type="SAM" id="MobiDB-lite"/>
    </source>
</evidence>